<name>A0A0C2JCI5_9ACTN</name>
<evidence type="ECO:0000313" key="2">
    <source>
        <dbReference type="EMBL" id="KIH96650.1"/>
    </source>
</evidence>
<reference evidence="3" key="1">
    <citation type="journal article" date="2015" name="Chem. Biol.">
        <title>Structure, bioactivity, and resistance mechanism of streptomonomicin, an unusual lasso Peptide from an understudied halophilic actinomycete.</title>
        <authorList>
            <person name="Metelev M."/>
            <person name="Tietz J.I."/>
            <person name="Melby J.O."/>
            <person name="Blair P.M."/>
            <person name="Zhu L."/>
            <person name="Livnat I."/>
            <person name="Severinov K."/>
            <person name="Mitchell D.A."/>
        </authorList>
    </citation>
    <scope>NUCLEOTIDE SEQUENCE [LARGE SCALE GENOMIC DNA]</scope>
    <source>
        <strain evidence="3">YIM 90003</strain>
    </source>
</reference>
<accession>A0A0C2JCI5</accession>
<protein>
    <submittedName>
        <fullName evidence="2">Antibiotic biosynthesis monooxygenase</fullName>
    </submittedName>
</protein>
<gene>
    <name evidence="2" type="ORF">LP52_23750</name>
</gene>
<feature type="domain" description="ABM" evidence="1">
    <location>
        <begin position="2"/>
        <end position="94"/>
    </location>
</feature>
<dbReference type="GO" id="GO:0004497">
    <property type="term" value="F:monooxygenase activity"/>
    <property type="evidence" value="ECO:0007669"/>
    <property type="project" value="UniProtKB-KW"/>
</dbReference>
<evidence type="ECO:0000259" key="1">
    <source>
        <dbReference type="PROSITE" id="PS51725"/>
    </source>
</evidence>
<comment type="caution">
    <text evidence="2">The sequence shown here is derived from an EMBL/GenBank/DDBJ whole genome shotgun (WGS) entry which is preliminary data.</text>
</comment>
<dbReference type="Proteomes" id="UP000031675">
    <property type="component" value="Unassembled WGS sequence"/>
</dbReference>
<evidence type="ECO:0000313" key="3">
    <source>
        <dbReference type="Proteomes" id="UP000031675"/>
    </source>
</evidence>
<dbReference type="STRING" id="183763.LP52_23750"/>
<dbReference type="PROSITE" id="PS51725">
    <property type="entry name" value="ABM"/>
    <property type="match status" value="1"/>
</dbReference>
<organism evidence="2 3">
    <name type="scientific">Streptomonospora alba</name>
    <dbReference type="NCBI Taxonomy" id="183763"/>
    <lineage>
        <taxon>Bacteria</taxon>
        <taxon>Bacillati</taxon>
        <taxon>Actinomycetota</taxon>
        <taxon>Actinomycetes</taxon>
        <taxon>Streptosporangiales</taxon>
        <taxon>Nocardiopsidaceae</taxon>
        <taxon>Streptomonospora</taxon>
    </lineage>
</organism>
<sequence>MFGLAVRFTLKDEDSASGFDALVAETLPQIRESEPGTLVYAVHTVEEKPLERYFYELYRDRAAFDAHEQQPHVKRFLDARGQYLASVEVDFLTVQDAKGVTG</sequence>
<proteinExistence type="predicted"/>
<dbReference type="Gene3D" id="3.30.70.100">
    <property type="match status" value="1"/>
</dbReference>
<dbReference type="AlphaFoldDB" id="A0A0C2JCI5"/>
<dbReference type="OrthoDB" id="3695636at2"/>
<dbReference type="RefSeq" id="WP_040276626.1">
    <property type="nucleotide sequence ID" value="NZ_JROO01000053.1"/>
</dbReference>
<dbReference type="SUPFAM" id="SSF54909">
    <property type="entry name" value="Dimeric alpha+beta barrel"/>
    <property type="match status" value="1"/>
</dbReference>
<dbReference type="InterPro" id="IPR011008">
    <property type="entry name" value="Dimeric_a/b-barrel"/>
</dbReference>
<keyword evidence="2" id="KW-0503">Monooxygenase</keyword>
<keyword evidence="2" id="KW-0560">Oxidoreductase</keyword>
<dbReference type="EMBL" id="JROO01000053">
    <property type="protein sequence ID" value="KIH96650.1"/>
    <property type="molecule type" value="Genomic_DNA"/>
</dbReference>
<dbReference type="Pfam" id="PF03992">
    <property type="entry name" value="ABM"/>
    <property type="match status" value="1"/>
</dbReference>
<keyword evidence="3" id="KW-1185">Reference proteome</keyword>
<dbReference type="InterPro" id="IPR007138">
    <property type="entry name" value="ABM_dom"/>
</dbReference>